<dbReference type="AlphaFoldDB" id="A0A8J7MER1"/>
<proteinExistence type="predicted"/>
<accession>A0A8J7MER1</accession>
<sequence>MRFLLFSLVCAGLAFFSLTQARAAEPSRPVLTEAVSLDLLSDWLGESKNKITIAYTLDGTYVSEGFRAEYAHQVVAVVPQLRRGAYKSSVVKIVFFWNADLGWFIAEPATIRGVDGMRICSERRGYFEIP</sequence>
<feature type="chain" id="PRO_5035199266" evidence="1">
    <location>
        <begin position="24"/>
        <end position="130"/>
    </location>
</feature>
<organism evidence="2 3">
    <name type="scientific">Persicirhabdus sediminis</name>
    <dbReference type="NCBI Taxonomy" id="454144"/>
    <lineage>
        <taxon>Bacteria</taxon>
        <taxon>Pseudomonadati</taxon>
        <taxon>Verrucomicrobiota</taxon>
        <taxon>Verrucomicrobiia</taxon>
        <taxon>Verrucomicrobiales</taxon>
        <taxon>Verrucomicrobiaceae</taxon>
        <taxon>Persicirhabdus</taxon>
    </lineage>
</organism>
<keyword evidence="3" id="KW-1185">Reference proteome</keyword>
<keyword evidence="1" id="KW-0732">Signal</keyword>
<protein>
    <submittedName>
        <fullName evidence="2">Uncharacterized protein</fullName>
    </submittedName>
</protein>
<feature type="signal peptide" evidence="1">
    <location>
        <begin position="1"/>
        <end position="23"/>
    </location>
</feature>
<name>A0A8J7MER1_9BACT</name>
<evidence type="ECO:0000313" key="2">
    <source>
        <dbReference type="EMBL" id="MBK1790489.1"/>
    </source>
</evidence>
<dbReference type="EMBL" id="JAENIM010000022">
    <property type="protein sequence ID" value="MBK1790489.1"/>
    <property type="molecule type" value="Genomic_DNA"/>
</dbReference>
<evidence type="ECO:0000256" key="1">
    <source>
        <dbReference type="SAM" id="SignalP"/>
    </source>
</evidence>
<gene>
    <name evidence="2" type="ORF">JIN82_04880</name>
</gene>
<evidence type="ECO:0000313" key="3">
    <source>
        <dbReference type="Proteomes" id="UP000624703"/>
    </source>
</evidence>
<comment type="caution">
    <text evidence="2">The sequence shown here is derived from an EMBL/GenBank/DDBJ whole genome shotgun (WGS) entry which is preliminary data.</text>
</comment>
<dbReference type="Proteomes" id="UP000624703">
    <property type="component" value="Unassembled WGS sequence"/>
</dbReference>
<dbReference type="RefSeq" id="WP_200310523.1">
    <property type="nucleotide sequence ID" value="NZ_JAENIM010000022.1"/>
</dbReference>
<reference evidence="2" key="1">
    <citation type="submission" date="2021-01" db="EMBL/GenBank/DDBJ databases">
        <title>Modified the classification status of verrucomicrobia.</title>
        <authorList>
            <person name="Feng X."/>
        </authorList>
    </citation>
    <scope>NUCLEOTIDE SEQUENCE</scope>
    <source>
        <strain evidence="2">_KCTC 22039</strain>
    </source>
</reference>